<dbReference type="RefSeq" id="WP_377546403.1">
    <property type="nucleotide sequence ID" value="NZ_JBHSBN010000010.1"/>
</dbReference>
<dbReference type="EMBL" id="JBHSBN010000010">
    <property type="protein sequence ID" value="MFC4107464.1"/>
    <property type="molecule type" value="Genomic_DNA"/>
</dbReference>
<gene>
    <name evidence="1" type="ORF">ACFOX0_16225</name>
</gene>
<evidence type="ECO:0000313" key="2">
    <source>
        <dbReference type="Proteomes" id="UP001595868"/>
    </source>
</evidence>
<reference evidence="2" key="1">
    <citation type="journal article" date="2019" name="Int. J. Syst. Evol. Microbiol.">
        <title>The Global Catalogue of Microorganisms (GCM) 10K type strain sequencing project: providing services to taxonomists for standard genome sequencing and annotation.</title>
        <authorList>
            <consortium name="The Broad Institute Genomics Platform"/>
            <consortium name="The Broad Institute Genome Sequencing Center for Infectious Disease"/>
            <person name="Wu L."/>
            <person name="Ma J."/>
        </authorList>
    </citation>
    <scope>NUCLEOTIDE SEQUENCE [LARGE SCALE GENOMIC DNA]</scope>
    <source>
        <strain evidence="2">2902at01</strain>
    </source>
</reference>
<proteinExistence type="predicted"/>
<dbReference type="NCBIfam" id="TIGR03544">
    <property type="entry name" value="DivI1A_domain"/>
    <property type="match status" value="1"/>
</dbReference>
<dbReference type="Gene3D" id="6.10.250.660">
    <property type="match status" value="1"/>
</dbReference>
<evidence type="ECO:0000313" key="1">
    <source>
        <dbReference type="EMBL" id="MFC4107464.1"/>
    </source>
</evidence>
<name>A0ABV8KMY5_9ACTN</name>
<protein>
    <submittedName>
        <fullName evidence="1">DivIVA domain-containing protein</fullName>
    </submittedName>
</protein>
<dbReference type="Proteomes" id="UP001595868">
    <property type="component" value="Unassembled WGS sequence"/>
</dbReference>
<keyword evidence="2" id="KW-1185">Reference proteome</keyword>
<sequence length="99" mass="11601">MNRRGGGPGDRSRRLTSAQVRNRRFRARGFLRGGLDPADVYGFLHQVGDEIDLLRREHAALHAENERIKVALHHWQTWHRHCDIPDLHWPISHESGDRR</sequence>
<dbReference type="InterPro" id="IPR019933">
    <property type="entry name" value="DivIVA_domain"/>
</dbReference>
<accession>A0ABV8KMY5</accession>
<organism evidence="1 2">
    <name type="scientific">Micromonospora zhanjiangensis</name>
    <dbReference type="NCBI Taxonomy" id="1522057"/>
    <lineage>
        <taxon>Bacteria</taxon>
        <taxon>Bacillati</taxon>
        <taxon>Actinomycetota</taxon>
        <taxon>Actinomycetes</taxon>
        <taxon>Micromonosporales</taxon>
        <taxon>Micromonosporaceae</taxon>
        <taxon>Micromonospora</taxon>
    </lineage>
</organism>
<comment type="caution">
    <text evidence="1">The sequence shown here is derived from an EMBL/GenBank/DDBJ whole genome shotgun (WGS) entry which is preliminary data.</text>
</comment>